<feature type="binding site" evidence="9">
    <location>
        <begin position="211"/>
        <end position="212"/>
    </location>
    <ligand>
        <name>substrate</name>
    </ligand>
</feature>
<feature type="binding site" evidence="9">
    <location>
        <begin position="221"/>
        <end position="222"/>
    </location>
    <ligand>
        <name>substrate</name>
    </ligand>
</feature>
<evidence type="ECO:0000256" key="5">
    <source>
        <dbReference type="ARBA" id="ARBA00022605"/>
    </source>
</evidence>
<comment type="subcellular location">
    <subcellularLocation>
        <location evidence="9">Cytoplasm</location>
    </subcellularLocation>
</comment>
<evidence type="ECO:0000313" key="12">
    <source>
        <dbReference type="Proteomes" id="UP000215459"/>
    </source>
</evidence>
<dbReference type="UniPathway" id="UPA00034">
    <property type="reaction ID" value="UER00025"/>
</dbReference>
<feature type="active site" evidence="10">
    <location>
        <position position="71"/>
    </location>
</feature>
<dbReference type="RefSeq" id="WP_094265461.1">
    <property type="nucleotide sequence ID" value="NZ_NOWF01000010.1"/>
</dbReference>
<sequence>MNFTKMHGLGNDFVIVSGEERPPENTPDLARRICDRHFGVGADGLVFILPSESGDFAMRIINADGSEAEQCGNAVRCVSKFFYERMSRARRELRVETGAGLQRVWLEPDGEKVRRVRVDMGRPVLEGKAVPTTIDAESVVAYPVEVGERTFSFTAVSMGNPHAVIPVEDAIAFPVEFWGPKLEVHPLFPHQTNVEFVSFRSRSELDMRVWERGVGRTMACGSGACASAVASALTGRTDRRVTVHLQGGDLEIDWNEKDDRVYMTGPAETVFEGKW</sequence>
<keyword evidence="6 9" id="KW-0457">Lysine biosynthesis</keyword>
<keyword evidence="5 9" id="KW-0028">Amino-acid biosynthesis</keyword>
<dbReference type="PROSITE" id="PS01326">
    <property type="entry name" value="DAP_EPIMERASE"/>
    <property type="match status" value="1"/>
</dbReference>
<dbReference type="Pfam" id="PF01678">
    <property type="entry name" value="DAP_epimerase"/>
    <property type="match status" value="2"/>
</dbReference>
<dbReference type="PANTHER" id="PTHR31689:SF0">
    <property type="entry name" value="DIAMINOPIMELATE EPIMERASE"/>
    <property type="match status" value="1"/>
</dbReference>
<feature type="binding site" evidence="9">
    <location>
        <position position="193"/>
    </location>
    <ligand>
        <name>substrate</name>
    </ligand>
</feature>
<dbReference type="GO" id="GO:0009089">
    <property type="term" value="P:lysine biosynthetic process via diaminopimelate"/>
    <property type="evidence" value="ECO:0007669"/>
    <property type="project" value="UniProtKB-UniRule"/>
</dbReference>
<dbReference type="PANTHER" id="PTHR31689">
    <property type="entry name" value="DIAMINOPIMELATE EPIMERASE, CHLOROPLASTIC"/>
    <property type="match status" value="1"/>
</dbReference>
<dbReference type="OrthoDB" id="9805408at2"/>
<proteinExistence type="inferred from homology"/>
<dbReference type="EMBL" id="NOWF01000010">
    <property type="protein sequence ID" value="OYD06651.1"/>
    <property type="molecule type" value="Genomic_DNA"/>
</dbReference>
<evidence type="ECO:0000256" key="4">
    <source>
        <dbReference type="ARBA" id="ARBA00022490"/>
    </source>
</evidence>
<feature type="binding site" evidence="9">
    <location>
        <position position="160"/>
    </location>
    <ligand>
        <name>substrate</name>
    </ligand>
</feature>
<comment type="function">
    <text evidence="9">Catalyzes the stereoinversion of LL-2,6-diaminopimelate (L,L-DAP) to meso-diaminopimelate (meso-DAP), a precursor of L-lysine and an essential component of the bacterial peptidoglycan.</text>
</comment>
<comment type="pathway">
    <text evidence="1 9">Amino-acid biosynthesis; L-lysine biosynthesis via DAP pathway; DL-2,6-diaminopimelate from LL-2,6-diaminopimelate: step 1/1.</text>
</comment>
<dbReference type="InterPro" id="IPR001653">
    <property type="entry name" value="DAP_epimerase_DapF"/>
</dbReference>
<dbReference type="HAMAP" id="MF_00197">
    <property type="entry name" value="DAP_epimerase"/>
    <property type="match status" value="1"/>
</dbReference>
<comment type="caution">
    <text evidence="9">Lacks conserved residue(s) required for the propagation of feature annotation.</text>
</comment>
<feature type="site" description="Could be important to modulate the pK values of the two catalytic cysteine residues" evidence="9">
    <location>
        <position position="211"/>
    </location>
</feature>
<feature type="binding site" evidence="9">
    <location>
        <begin position="72"/>
        <end position="73"/>
    </location>
    <ligand>
        <name>substrate</name>
    </ligand>
</feature>
<feature type="binding site" evidence="9">
    <location>
        <position position="62"/>
    </location>
    <ligand>
        <name>substrate</name>
    </ligand>
</feature>
<feature type="active site" description="Proton acceptor" evidence="9">
    <location>
        <position position="220"/>
    </location>
</feature>
<protein>
    <recommendedName>
        <fullName evidence="3 9">Diaminopimelate epimerase</fullName>
        <shortName evidence="9">DAP epimerase</shortName>
        <ecNumber evidence="3 9">5.1.1.7</ecNumber>
    </recommendedName>
    <alternativeName>
        <fullName evidence="9">PLP-independent amino acid racemase</fullName>
    </alternativeName>
</protein>
<evidence type="ECO:0000256" key="7">
    <source>
        <dbReference type="ARBA" id="ARBA00023235"/>
    </source>
</evidence>
<evidence type="ECO:0000256" key="6">
    <source>
        <dbReference type="ARBA" id="ARBA00023154"/>
    </source>
</evidence>
<evidence type="ECO:0000256" key="3">
    <source>
        <dbReference type="ARBA" id="ARBA00013080"/>
    </source>
</evidence>
<gene>
    <name evidence="9" type="primary">dapF</name>
    <name evidence="11" type="ORF">CHM34_15205</name>
</gene>
<dbReference type="NCBIfam" id="TIGR00652">
    <property type="entry name" value="DapF"/>
    <property type="match status" value="1"/>
</dbReference>
<organism evidence="11 12">
    <name type="scientific">Paludifilum halophilum</name>
    <dbReference type="NCBI Taxonomy" id="1642702"/>
    <lineage>
        <taxon>Bacteria</taxon>
        <taxon>Bacillati</taxon>
        <taxon>Bacillota</taxon>
        <taxon>Bacilli</taxon>
        <taxon>Bacillales</taxon>
        <taxon>Thermoactinomycetaceae</taxon>
        <taxon>Paludifilum</taxon>
    </lineage>
</organism>
<reference evidence="11 12" key="1">
    <citation type="submission" date="2017-07" db="EMBL/GenBank/DDBJ databases">
        <title>The genome sequence of Paludifilum halophilum highlights mechanisms for microbial adaptation to high salt environemnts.</title>
        <authorList>
            <person name="Belbahri L."/>
        </authorList>
    </citation>
    <scope>NUCLEOTIDE SEQUENCE [LARGE SCALE GENOMIC DNA]</scope>
    <source>
        <strain evidence="11 12">DSM 102817</strain>
    </source>
</reference>
<feature type="active site" description="Proton donor" evidence="9">
    <location>
        <position position="71"/>
    </location>
</feature>
<comment type="caution">
    <text evidence="11">The sequence shown here is derived from an EMBL/GenBank/DDBJ whole genome shotgun (WGS) entry which is preliminary data.</text>
</comment>
<feature type="binding site" evidence="9">
    <location>
        <position position="11"/>
    </location>
    <ligand>
        <name>substrate</name>
    </ligand>
</feature>
<dbReference type="AlphaFoldDB" id="A0A235B332"/>
<dbReference type="SUPFAM" id="SSF54506">
    <property type="entry name" value="Diaminopimelate epimerase-like"/>
    <property type="match status" value="2"/>
</dbReference>
<dbReference type="InterPro" id="IPR018510">
    <property type="entry name" value="DAP_epimerase_AS"/>
</dbReference>
<dbReference type="FunFam" id="3.10.310.10:FF:000001">
    <property type="entry name" value="Diaminopimelate epimerase"/>
    <property type="match status" value="1"/>
</dbReference>
<accession>A0A235B332</accession>
<comment type="catalytic activity">
    <reaction evidence="8 9">
        <text>(2S,6S)-2,6-diaminopimelate = meso-2,6-diaminopimelate</text>
        <dbReference type="Rhea" id="RHEA:15393"/>
        <dbReference type="ChEBI" id="CHEBI:57609"/>
        <dbReference type="ChEBI" id="CHEBI:57791"/>
        <dbReference type="EC" id="5.1.1.7"/>
    </reaction>
</comment>
<dbReference type="Proteomes" id="UP000215459">
    <property type="component" value="Unassembled WGS sequence"/>
</dbReference>
<evidence type="ECO:0000313" key="11">
    <source>
        <dbReference type="EMBL" id="OYD06651.1"/>
    </source>
</evidence>
<dbReference type="EC" id="5.1.1.7" evidence="3 9"/>
<evidence type="ECO:0000256" key="8">
    <source>
        <dbReference type="ARBA" id="ARBA00051712"/>
    </source>
</evidence>
<evidence type="ECO:0000256" key="2">
    <source>
        <dbReference type="ARBA" id="ARBA00010219"/>
    </source>
</evidence>
<keyword evidence="7 9" id="KW-0413">Isomerase</keyword>
<dbReference type="GO" id="GO:0008837">
    <property type="term" value="F:diaminopimelate epimerase activity"/>
    <property type="evidence" value="ECO:0007669"/>
    <property type="project" value="UniProtKB-UniRule"/>
</dbReference>
<evidence type="ECO:0000256" key="1">
    <source>
        <dbReference type="ARBA" id="ARBA00005196"/>
    </source>
</evidence>
<dbReference type="GO" id="GO:0005829">
    <property type="term" value="C:cytosol"/>
    <property type="evidence" value="ECO:0007669"/>
    <property type="project" value="TreeGrafter"/>
</dbReference>
<name>A0A235B332_9BACL</name>
<evidence type="ECO:0000256" key="10">
    <source>
        <dbReference type="PROSITE-ProRule" id="PRU10125"/>
    </source>
</evidence>
<keyword evidence="12" id="KW-1185">Reference proteome</keyword>
<dbReference type="Gene3D" id="3.10.310.10">
    <property type="entry name" value="Diaminopimelate Epimerase, Chain A, domain 1"/>
    <property type="match status" value="2"/>
</dbReference>
<feature type="site" description="Could be important to modulate the pK values of the two catalytic cysteine residues" evidence="9">
    <location>
        <position position="162"/>
    </location>
</feature>
<comment type="subunit">
    <text evidence="9">Homodimer.</text>
</comment>
<comment type="similarity">
    <text evidence="2 9">Belongs to the diaminopimelate epimerase family.</text>
</comment>
<keyword evidence="4 9" id="KW-0963">Cytoplasm</keyword>
<evidence type="ECO:0000256" key="9">
    <source>
        <dbReference type="HAMAP-Rule" id="MF_00197"/>
    </source>
</evidence>